<dbReference type="PANTHER" id="PTHR33803">
    <property type="entry name" value="IS1478 TRANSPOSASE"/>
    <property type="match status" value="1"/>
</dbReference>
<protein>
    <submittedName>
        <fullName evidence="3">ISNCY family transposase</fullName>
    </submittedName>
</protein>
<gene>
    <name evidence="3" type="ORF">VLY81_06385</name>
</gene>
<sequence length="461" mass="52756">MAFKADLFESLIDPQLFELPKELAIIDRLLDDERFLEPIRRKLTARRGRPTIPLETYLRMMYLKRRYRLGFEALVKEVADSLVWRRFCRLRLTDKVPDATTLIKLTHRLGPEVIEQLNDALMAQLVEARLMKRHGQRIRVDTTVVEANIHHPTDAGLLADGVRVLTRLMRRAKQAGIGVRLSVRDRLRSVRRRLRRIGQVLRRGGEKAQAEVDRLTAEVARRAEQTLQEAERMARAVQRRIRQLGPAVGARYRALAQGLVTYTRRLRRVLEQTRLRLQGIRTIPDRLVSLFDPDARPIRRGKLSKPVEFGYKLTLVETQEGFISHWRLHVGNPSDDSLLVDAVAGHIHAVGATPRAVAADRGMSSRANDAALRAMGIAHVALPARGGRARRLFERRWAFRRLLRWRSGQEGRIAHLKDTFELDRSRYRGADRAATWSGEGIFAHNLTRAARRLLALAPAQA</sequence>
<evidence type="ECO:0000259" key="1">
    <source>
        <dbReference type="Pfam" id="PF01609"/>
    </source>
</evidence>
<keyword evidence="4" id="KW-1185">Reference proteome</keyword>
<name>A0ABZ1BTN9_9FIRM</name>
<dbReference type="InterPro" id="IPR008490">
    <property type="entry name" value="Transposase_InsH_N"/>
</dbReference>
<accession>A0ABZ1BTN9</accession>
<evidence type="ECO:0000313" key="3">
    <source>
        <dbReference type="EMBL" id="WRP15933.1"/>
    </source>
</evidence>
<dbReference type="InterPro" id="IPR002559">
    <property type="entry name" value="Transposase_11"/>
</dbReference>
<dbReference type="NCBIfam" id="NF033593">
    <property type="entry name" value="transpos_ISNCY_1"/>
    <property type="match status" value="1"/>
</dbReference>
<evidence type="ECO:0000313" key="4">
    <source>
        <dbReference type="Proteomes" id="UP001333102"/>
    </source>
</evidence>
<evidence type="ECO:0000259" key="2">
    <source>
        <dbReference type="Pfam" id="PF05598"/>
    </source>
</evidence>
<dbReference type="PANTHER" id="PTHR33803:SF3">
    <property type="entry name" value="BLL1974 PROTEIN"/>
    <property type="match status" value="1"/>
</dbReference>
<dbReference type="Proteomes" id="UP001333102">
    <property type="component" value="Chromosome"/>
</dbReference>
<feature type="domain" description="Transposase InsH N-terminal" evidence="2">
    <location>
        <begin position="21"/>
        <end position="107"/>
    </location>
</feature>
<reference evidence="4" key="1">
    <citation type="submission" date="2023-12" db="EMBL/GenBank/DDBJ databases">
        <title>Novel isolates from deep terrestrial aquifers shed light on the physiology and ecology of the class Limnochordia.</title>
        <authorList>
            <person name="Karnachuk O.V."/>
            <person name="Lukina A.P."/>
            <person name="Avakyan M.R."/>
            <person name="Kadnikov V."/>
            <person name="Begmatov S."/>
            <person name="Beletsky A.V."/>
            <person name="Mardanov A.V."/>
            <person name="Ravin N.V."/>
        </authorList>
    </citation>
    <scope>NUCLEOTIDE SEQUENCE [LARGE SCALE GENOMIC DNA]</scope>
    <source>
        <strain evidence="4">LN</strain>
    </source>
</reference>
<organism evidence="3 4">
    <name type="scientific">Geochorda subterranea</name>
    <dbReference type="NCBI Taxonomy" id="3109564"/>
    <lineage>
        <taxon>Bacteria</taxon>
        <taxon>Bacillati</taxon>
        <taxon>Bacillota</taxon>
        <taxon>Limnochordia</taxon>
        <taxon>Limnochordales</taxon>
        <taxon>Geochordaceae</taxon>
        <taxon>Geochorda</taxon>
    </lineage>
</organism>
<dbReference type="EMBL" id="CP141614">
    <property type="protein sequence ID" value="WRP15933.1"/>
    <property type="molecule type" value="Genomic_DNA"/>
</dbReference>
<dbReference type="Pfam" id="PF05598">
    <property type="entry name" value="DUF772"/>
    <property type="match status" value="1"/>
</dbReference>
<feature type="domain" description="Transposase IS4-like" evidence="1">
    <location>
        <begin position="308"/>
        <end position="446"/>
    </location>
</feature>
<dbReference type="Pfam" id="PF01609">
    <property type="entry name" value="DDE_Tnp_1"/>
    <property type="match status" value="1"/>
</dbReference>
<proteinExistence type="predicted"/>